<proteinExistence type="predicted"/>
<keyword evidence="2" id="KW-1133">Transmembrane helix</keyword>
<dbReference type="RefSeq" id="WP_332618243.1">
    <property type="nucleotide sequence ID" value="NZ_JAXGFP010000008.1"/>
</dbReference>
<gene>
    <name evidence="3" type="ORF">SNE34_14055</name>
</gene>
<comment type="caution">
    <text evidence="3">The sequence shown here is derived from an EMBL/GenBank/DDBJ whole genome shotgun (WGS) entry which is preliminary data.</text>
</comment>
<keyword evidence="4" id="KW-1185">Reference proteome</keyword>
<feature type="region of interest" description="Disordered" evidence="1">
    <location>
        <begin position="21"/>
        <end position="42"/>
    </location>
</feature>
<evidence type="ECO:0000256" key="1">
    <source>
        <dbReference type="SAM" id="MobiDB-lite"/>
    </source>
</evidence>
<accession>A0ABU7Z1K9</accession>
<sequence>MNPHDHDFDLEARRLHAQALQHLSPQVRGRLRDARRASASPESSRHRFGWLLAGGAVAVTAALVLALQLRPAAPEPAPALAAAPGPAERASQRAELDRELDDMLVALDENPDLYLWLAANDDALPPPSEY</sequence>
<organism evidence="3 4">
    <name type="scientific">Novilysobacter erysipheiresistens</name>
    <dbReference type="NCBI Taxonomy" id="1749332"/>
    <lineage>
        <taxon>Bacteria</taxon>
        <taxon>Pseudomonadati</taxon>
        <taxon>Pseudomonadota</taxon>
        <taxon>Gammaproteobacteria</taxon>
        <taxon>Lysobacterales</taxon>
        <taxon>Lysobacteraceae</taxon>
        <taxon>Novilysobacter</taxon>
    </lineage>
</organism>
<evidence type="ECO:0000313" key="3">
    <source>
        <dbReference type="EMBL" id="MEG3185127.1"/>
    </source>
</evidence>
<dbReference type="Proteomes" id="UP001355056">
    <property type="component" value="Unassembled WGS sequence"/>
</dbReference>
<feature type="transmembrane region" description="Helical" evidence="2">
    <location>
        <begin position="48"/>
        <end position="67"/>
    </location>
</feature>
<evidence type="ECO:0000313" key="4">
    <source>
        <dbReference type="Proteomes" id="UP001355056"/>
    </source>
</evidence>
<protein>
    <submittedName>
        <fullName evidence="3">Uncharacterized protein</fullName>
    </submittedName>
</protein>
<dbReference type="EMBL" id="JAXGFP010000008">
    <property type="protein sequence ID" value="MEG3185127.1"/>
    <property type="molecule type" value="Genomic_DNA"/>
</dbReference>
<keyword evidence="2" id="KW-0472">Membrane</keyword>
<name>A0ABU7Z1K9_9GAMM</name>
<reference evidence="3 4" key="1">
    <citation type="journal article" date="2016" name="Int. J. Syst. Evol. Microbiol.">
        <title>Lysobacter erysipheiresistens sp. nov., an antagonist of powdery mildew, isolated from tobacco-cultivated soil.</title>
        <authorList>
            <person name="Xie B."/>
            <person name="Li T."/>
            <person name="Lin X."/>
            <person name="Wang C.J."/>
            <person name="Chen Y.J."/>
            <person name="Liu W.J."/>
            <person name="Zhao Z.W."/>
        </authorList>
    </citation>
    <scope>NUCLEOTIDE SEQUENCE [LARGE SCALE GENOMIC DNA]</scope>
    <source>
        <strain evidence="3 4">RS-LYSO-3</strain>
    </source>
</reference>
<evidence type="ECO:0000256" key="2">
    <source>
        <dbReference type="SAM" id="Phobius"/>
    </source>
</evidence>
<keyword evidence="2" id="KW-0812">Transmembrane</keyword>